<feature type="region of interest" description="Disordered" evidence="1">
    <location>
        <begin position="69"/>
        <end position="95"/>
    </location>
</feature>
<dbReference type="SMART" id="SM00668">
    <property type="entry name" value="CTLH"/>
    <property type="match status" value="1"/>
</dbReference>
<dbReference type="SMART" id="SM00667">
    <property type="entry name" value="LisH"/>
    <property type="match status" value="1"/>
</dbReference>
<feature type="non-terminal residue" evidence="3">
    <location>
        <position position="1"/>
    </location>
</feature>
<protein>
    <recommendedName>
        <fullName evidence="2">CTLH domain-containing protein</fullName>
    </recommendedName>
</protein>
<dbReference type="Pfam" id="PF08513">
    <property type="entry name" value="LisH"/>
    <property type="match status" value="1"/>
</dbReference>
<sequence length="339" mass="37153">VDCRFLLFDLHSLKVYPSCPANLHYLSRVHSLNAMSFSNIMENILPAMVFSASAFRSGAVGVVSSGASAATSGRSYDRRHPGSAGTTRASAPEEDSKLWSESVATAQLLPTQDLNRLVLEYLVHEGHLEAAETFCREAGLEPNILQESESGEDSQRRVAIRSAVQDGRIDEAIELINEANPELLDLNQELHFHLRRQQLVELVREGRLCQALQFAQSSLASLAEAQPDSCLSDLEECMALLAFERPAESASFGRWLSLSHRAKLASEVNAALLEATADDEGGESSTGDRDSCGDGLDYQLRLLLWSQDRLTAAGVSYPRIVDVETARYSEQPQQRDSAT</sequence>
<evidence type="ECO:0000313" key="4">
    <source>
        <dbReference type="EMBL" id="PAA56026.1"/>
    </source>
</evidence>
<evidence type="ECO:0000259" key="2">
    <source>
        <dbReference type="PROSITE" id="PS50897"/>
    </source>
</evidence>
<dbReference type="PANTHER" id="PTHR12864">
    <property type="entry name" value="RAN BINDING PROTEIN 9-RELATED"/>
    <property type="match status" value="1"/>
</dbReference>
<dbReference type="InterPro" id="IPR006594">
    <property type="entry name" value="LisH"/>
</dbReference>
<evidence type="ECO:0000313" key="3">
    <source>
        <dbReference type="EMBL" id="PAA47091.1"/>
    </source>
</evidence>
<evidence type="ECO:0000313" key="5">
    <source>
        <dbReference type="Proteomes" id="UP000215902"/>
    </source>
</evidence>
<keyword evidence="5" id="KW-1185">Reference proteome</keyword>
<dbReference type="InterPro" id="IPR050618">
    <property type="entry name" value="Ubq-SigPath_Reg"/>
</dbReference>
<dbReference type="InterPro" id="IPR024964">
    <property type="entry name" value="CTLH/CRA"/>
</dbReference>
<dbReference type="Pfam" id="PF10607">
    <property type="entry name" value="CTLH"/>
    <property type="match status" value="1"/>
</dbReference>
<gene>
    <name evidence="4" type="ORF">BOX15_Mlig031580g1</name>
    <name evidence="3" type="ORF">BOX15_Mlig031580g2</name>
</gene>
<dbReference type="STRING" id="282301.A0A267DCU8"/>
<dbReference type="OrthoDB" id="2415936at2759"/>
<comment type="caution">
    <text evidence="3">The sequence shown here is derived from an EMBL/GenBank/DDBJ whole genome shotgun (WGS) entry which is preliminary data.</text>
</comment>
<dbReference type="EMBL" id="NIVC01004579">
    <property type="protein sequence ID" value="PAA47091.1"/>
    <property type="molecule type" value="Genomic_DNA"/>
</dbReference>
<dbReference type="EMBL" id="NIVC01002674">
    <property type="protein sequence ID" value="PAA56026.1"/>
    <property type="molecule type" value="Genomic_DNA"/>
</dbReference>
<evidence type="ECO:0000256" key="1">
    <source>
        <dbReference type="SAM" id="MobiDB-lite"/>
    </source>
</evidence>
<dbReference type="AlphaFoldDB" id="A0A267DCU8"/>
<accession>A0A267DCU8</accession>
<feature type="domain" description="CTLH" evidence="2">
    <location>
        <begin position="153"/>
        <end position="210"/>
    </location>
</feature>
<reference evidence="3 5" key="1">
    <citation type="submission" date="2017-06" db="EMBL/GenBank/DDBJ databases">
        <title>A platform for efficient transgenesis in Macrostomum lignano, a flatworm model organism for stem cell research.</title>
        <authorList>
            <person name="Berezikov E."/>
        </authorList>
    </citation>
    <scope>NUCLEOTIDE SEQUENCE [LARGE SCALE GENOMIC DNA]</scope>
    <source>
        <strain evidence="3">DV1</strain>
        <tissue evidence="3">Whole organism</tissue>
    </source>
</reference>
<dbReference type="InterPro" id="IPR013144">
    <property type="entry name" value="CRA_dom"/>
</dbReference>
<dbReference type="PROSITE" id="PS50896">
    <property type="entry name" value="LISH"/>
    <property type="match status" value="1"/>
</dbReference>
<proteinExistence type="predicted"/>
<name>A0A267DCU8_9PLAT</name>
<dbReference type="PROSITE" id="PS50897">
    <property type="entry name" value="CTLH"/>
    <property type="match status" value="1"/>
</dbReference>
<dbReference type="Proteomes" id="UP000215902">
    <property type="component" value="Unassembled WGS sequence"/>
</dbReference>
<dbReference type="SMART" id="SM00757">
    <property type="entry name" value="CRA"/>
    <property type="match status" value="1"/>
</dbReference>
<dbReference type="InterPro" id="IPR006595">
    <property type="entry name" value="CTLH_C"/>
</dbReference>
<organism evidence="3 5">
    <name type="scientific">Macrostomum lignano</name>
    <dbReference type="NCBI Taxonomy" id="282301"/>
    <lineage>
        <taxon>Eukaryota</taxon>
        <taxon>Metazoa</taxon>
        <taxon>Spiralia</taxon>
        <taxon>Lophotrochozoa</taxon>
        <taxon>Platyhelminthes</taxon>
        <taxon>Rhabditophora</taxon>
        <taxon>Macrostomorpha</taxon>
        <taxon>Macrostomida</taxon>
        <taxon>Macrostomidae</taxon>
        <taxon>Macrostomum</taxon>
    </lineage>
</organism>